<evidence type="ECO:0000313" key="2">
    <source>
        <dbReference type="EMBL" id="MYM37434.1"/>
    </source>
</evidence>
<dbReference type="InterPro" id="IPR029787">
    <property type="entry name" value="Nucleotide_cyclase"/>
</dbReference>
<dbReference type="InterPro" id="IPR043128">
    <property type="entry name" value="Rev_trsase/Diguanyl_cyclase"/>
</dbReference>
<dbReference type="Pfam" id="PF00990">
    <property type="entry name" value="GGDEF"/>
    <property type="match status" value="1"/>
</dbReference>
<dbReference type="Proteomes" id="UP000449678">
    <property type="component" value="Unassembled WGS sequence"/>
</dbReference>
<dbReference type="CDD" id="cd01949">
    <property type="entry name" value="GGDEF"/>
    <property type="match status" value="1"/>
</dbReference>
<comment type="caution">
    <text evidence="2">The sequence shown here is derived from an EMBL/GenBank/DDBJ whole genome shotgun (WGS) entry which is preliminary data.</text>
</comment>
<dbReference type="PANTHER" id="PTHR46663">
    <property type="entry name" value="DIGUANYLATE CYCLASE DGCT-RELATED"/>
    <property type="match status" value="1"/>
</dbReference>
<feature type="domain" description="GGDEF" evidence="1">
    <location>
        <begin position="1"/>
        <end position="136"/>
    </location>
</feature>
<reference evidence="2 3" key="1">
    <citation type="submission" date="2019-12" db="EMBL/GenBank/DDBJ databases">
        <title>Novel species isolated from a subtropical stream in China.</title>
        <authorList>
            <person name="Lu H."/>
        </authorList>
    </citation>
    <scope>NUCLEOTIDE SEQUENCE [LARGE SCALE GENOMIC DNA]</scope>
    <source>
        <strain evidence="2 3">FT94W</strain>
    </source>
</reference>
<proteinExistence type="predicted"/>
<protein>
    <submittedName>
        <fullName evidence="2">Diguanylate cyclase</fullName>
    </submittedName>
</protein>
<dbReference type="InterPro" id="IPR052163">
    <property type="entry name" value="DGC-Regulatory_Protein"/>
</dbReference>
<keyword evidence="3" id="KW-1185">Reference proteome</keyword>
<gene>
    <name evidence="2" type="ORF">GTP38_24200</name>
</gene>
<dbReference type="RefSeq" id="WP_160992744.1">
    <property type="nucleotide sequence ID" value="NZ_WWCO01000030.1"/>
</dbReference>
<accession>A0ABW9VFN1</accession>
<dbReference type="PANTHER" id="PTHR46663:SF3">
    <property type="entry name" value="SLL0267 PROTEIN"/>
    <property type="match status" value="1"/>
</dbReference>
<evidence type="ECO:0000313" key="3">
    <source>
        <dbReference type="Proteomes" id="UP000449678"/>
    </source>
</evidence>
<dbReference type="EMBL" id="WWCO01000030">
    <property type="protein sequence ID" value="MYM37434.1"/>
    <property type="molecule type" value="Genomic_DNA"/>
</dbReference>
<dbReference type="NCBIfam" id="TIGR00254">
    <property type="entry name" value="GGDEF"/>
    <property type="match status" value="1"/>
</dbReference>
<organism evidence="2 3">
    <name type="scientific">Duganella lactea</name>
    <dbReference type="NCBI Taxonomy" id="2692173"/>
    <lineage>
        <taxon>Bacteria</taxon>
        <taxon>Pseudomonadati</taxon>
        <taxon>Pseudomonadota</taxon>
        <taxon>Betaproteobacteria</taxon>
        <taxon>Burkholderiales</taxon>
        <taxon>Oxalobacteraceae</taxon>
        <taxon>Telluria group</taxon>
        <taxon>Duganella</taxon>
    </lineage>
</organism>
<evidence type="ECO:0000259" key="1">
    <source>
        <dbReference type="PROSITE" id="PS50887"/>
    </source>
</evidence>
<dbReference type="PROSITE" id="PS50887">
    <property type="entry name" value="GGDEF"/>
    <property type="match status" value="1"/>
</dbReference>
<sequence>MDQTGPRDDTSIDLCDRPRPGAGVAATAYSPQRARLHHCGISRESDYIARLGGDEFALLHLYAHSPASGGMLAEKLLYEMAQPFQISGREVRISARIGIAVCPVDAKSPDSLLKKADLALYHAKNAGRNRYHYYTAALDELAHRKNADHNELRRVLPMYAACAWASTPAPRSCWTRATWRRWRGR</sequence>
<dbReference type="Gene3D" id="3.30.70.270">
    <property type="match status" value="1"/>
</dbReference>
<dbReference type="SUPFAM" id="SSF55073">
    <property type="entry name" value="Nucleotide cyclase"/>
    <property type="match status" value="1"/>
</dbReference>
<dbReference type="InterPro" id="IPR000160">
    <property type="entry name" value="GGDEF_dom"/>
</dbReference>
<name>A0ABW9VFN1_9BURK</name>
<dbReference type="SMART" id="SM00267">
    <property type="entry name" value="GGDEF"/>
    <property type="match status" value="1"/>
</dbReference>